<feature type="compositionally biased region" description="Polar residues" evidence="7">
    <location>
        <begin position="58"/>
        <end position="82"/>
    </location>
</feature>
<protein>
    <submittedName>
        <fullName evidence="9">Set1 complex component spp1</fullName>
    </submittedName>
</protein>
<evidence type="ECO:0000256" key="4">
    <source>
        <dbReference type="ARBA" id="ARBA00022833"/>
    </source>
</evidence>
<feature type="region of interest" description="Disordered" evidence="7">
    <location>
        <begin position="1"/>
        <end position="149"/>
    </location>
</feature>
<sequence>MDSDVDQKVSDRPQEDHEMKEVPAQHASSSQGTSQPAPPSQPNSESKSATLPPGTGLPPSSTQTATTDPSSPTPHLNNTIMETTEKPMEPQKIANKKRGTATVKKTPKRLKGNGPSKSAKTKKQSDTASTTQEEPAGGSDHDHNVEELDESDNGPYCICRGPDDHRFMIACDICEDWFHGECIDIAKDVGENLIHRFVCPNCRDESKQIVSIFKLKCSYPTCKKAIRKDPETGQATAFCSEEHSQMWWEMMIAAAPKPKRKAKDPRELEGQSELIAVLNSSLAGVGPDGKFRISTKPFTTPDTGVESSDTKGKALAPGILTEEEEAILKASAADRYSMGEQTALCTKMLQLLDMANDRRKELIAAKQLEDAACGYDFRLDQVGVVGPFAHWLETDESAKKIFKTGKLDAGSRLTGDDRNICDKKRCKTHSGWFSMHTRDVKHLQKLLADDANKMLERERLIKDAAVERKLRKEAEHSTVRSFLEDGSIGPAEVM</sequence>
<evidence type="ECO:0000256" key="3">
    <source>
        <dbReference type="ARBA" id="ARBA00022771"/>
    </source>
</evidence>
<comment type="caution">
    <text evidence="9">The sequence shown here is derived from an EMBL/GenBank/DDBJ whole genome shotgun (WGS) entry which is preliminary data.</text>
</comment>
<feature type="compositionally biased region" description="Basic residues" evidence="7">
    <location>
        <begin position="94"/>
        <end position="111"/>
    </location>
</feature>
<comment type="subcellular location">
    <subcellularLocation>
        <location evidence="1">Nucleus</location>
    </subcellularLocation>
</comment>
<feature type="compositionally biased region" description="Polar residues" evidence="7">
    <location>
        <begin position="26"/>
        <end position="35"/>
    </location>
</feature>
<dbReference type="InterPro" id="IPR019786">
    <property type="entry name" value="Zinc_finger_PHD-type_CS"/>
</dbReference>
<evidence type="ECO:0000256" key="5">
    <source>
        <dbReference type="ARBA" id="ARBA00023242"/>
    </source>
</evidence>
<feature type="compositionally biased region" description="Basic and acidic residues" evidence="7">
    <location>
        <begin position="1"/>
        <end position="23"/>
    </location>
</feature>
<proteinExistence type="predicted"/>
<dbReference type="PROSITE" id="PS01359">
    <property type="entry name" value="ZF_PHD_1"/>
    <property type="match status" value="1"/>
</dbReference>
<evidence type="ECO:0000313" key="9">
    <source>
        <dbReference type="EMBL" id="KAK2768018.1"/>
    </source>
</evidence>
<dbReference type="PROSITE" id="PS50016">
    <property type="entry name" value="ZF_PHD_2"/>
    <property type="match status" value="1"/>
</dbReference>
<dbReference type="PANTHER" id="PTHR46174:SF1">
    <property type="entry name" value="CXXC-TYPE ZINC FINGER PROTEIN 1"/>
    <property type="match status" value="1"/>
</dbReference>
<dbReference type="InterPro" id="IPR001965">
    <property type="entry name" value="Znf_PHD"/>
</dbReference>
<feature type="compositionally biased region" description="Polar residues" evidence="7">
    <location>
        <begin position="296"/>
        <end position="307"/>
    </location>
</feature>
<feature type="domain" description="PHD-type" evidence="8">
    <location>
        <begin position="154"/>
        <end position="205"/>
    </location>
</feature>
<dbReference type="InterPro" id="IPR011011">
    <property type="entry name" value="Znf_FYVE_PHD"/>
</dbReference>
<evidence type="ECO:0000256" key="7">
    <source>
        <dbReference type="SAM" id="MobiDB-lite"/>
    </source>
</evidence>
<dbReference type="SUPFAM" id="SSF57903">
    <property type="entry name" value="FYVE/PHD zinc finger"/>
    <property type="match status" value="1"/>
</dbReference>
<reference evidence="9" key="1">
    <citation type="submission" date="2023-02" db="EMBL/GenBank/DDBJ databases">
        <title>Colletotrichum kahawae CIFC_Que2 genome sequencing and assembly.</title>
        <authorList>
            <person name="Baroncelli R."/>
        </authorList>
    </citation>
    <scope>NUCLEOTIDE SEQUENCE</scope>
    <source>
        <strain evidence="9">CIFC_Que2</strain>
    </source>
</reference>
<evidence type="ECO:0000256" key="6">
    <source>
        <dbReference type="PROSITE-ProRule" id="PRU00146"/>
    </source>
</evidence>
<keyword evidence="10" id="KW-1185">Reference proteome</keyword>
<dbReference type="InterPro" id="IPR037869">
    <property type="entry name" value="Spp1/CFP1"/>
</dbReference>
<name>A0AAD9YJM6_COLKA</name>
<evidence type="ECO:0000259" key="8">
    <source>
        <dbReference type="PROSITE" id="PS50016"/>
    </source>
</evidence>
<keyword evidence="2" id="KW-0479">Metal-binding</keyword>
<evidence type="ECO:0000256" key="2">
    <source>
        <dbReference type="ARBA" id="ARBA00022723"/>
    </source>
</evidence>
<dbReference type="PANTHER" id="PTHR46174">
    <property type="entry name" value="CXXC-TYPE ZINC FINGER PROTEIN 1"/>
    <property type="match status" value="1"/>
</dbReference>
<dbReference type="EMBL" id="VYYT01000113">
    <property type="protein sequence ID" value="KAK2768018.1"/>
    <property type="molecule type" value="Genomic_DNA"/>
</dbReference>
<dbReference type="AlphaFoldDB" id="A0AAD9YJM6"/>
<keyword evidence="4" id="KW-0862">Zinc</keyword>
<gene>
    <name evidence="9" type="ORF">CKAH01_04586</name>
</gene>
<evidence type="ECO:0000313" key="10">
    <source>
        <dbReference type="Proteomes" id="UP001281614"/>
    </source>
</evidence>
<dbReference type="Pfam" id="PF00628">
    <property type="entry name" value="PHD"/>
    <property type="match status" value="1"/>
</dbReference>
<keyword evidence="5" id="KW-0539">Nucleus</keyword>
<dbReference type="GO" id="GO:0048188">
    <property type="term" value="C:Set1C/COMPASS complex"/>
    <property type="evidence" value="ECO:0007669"/>
    <property type="project" value="InterPro"/>
</dbReference>
<feature type="region of interest" description="Disordered" evidence="7">
    <location>
        <begin position="293"/>
        <end position="312"/>
    </location>
</feature>
<dbReference type="InterPro" id="IPR013083">
    <property type="entry name" value="Znf_RING/FYVE/PHD"/>
</dbReference>
<dbReference type="Proteomes" id="UP001281614">
    <property type="component" value="Unassembled WGS sequence"/>
</dbReference>
<organism evidence="9 10">
    <name type="scientific">Colletotrichum kahawae</name>
    <name type="common">Coffee berry disease fungus</name>
    <dbReference type="NCBI Taxonomy" id="34407"/>
    <lineage>
        <taxon>Eukaryota</taxon>
        <taxon>Fungi</taxon>
        <taxon>Dikarya</taxon>
        <taxon>Ascomycota</taxon>
        <taxon>Pezizomycotina</taxon>
        <taxon>Sordariomycetes</taxon>
        <taxon>Hypocreomycetidae</taxon>
        <taxon>Glomerellales</taxon>
        <taxon>Glomerellaceae</taxon>
        <taxon>Colletotrichum</taxon>
        <taxon>Colletotrichum gloeosporioides species complex</taxon>
    </lineage>
</organism>
<dbReference type="Gene3D" id="3.30.40.10">
    <property type="entry name" value="Zinc/RING finger domain, C3HC4 (zinc finger)"/>
    <property type="match status" value="1"/>
</dbReference>
<keyword evidence="3 6" id="KW-0863">Zinc-finger</keyword>
<evidence type="ECO:0000256" key="1">
    <source>
        <dbReference type="ARBA" id="ARBA00004123"/>
    </source>
</evidence>
<dbReference type="SMART" id="SM00249">
    <property type="entry name" value="PHD"/>
    <property type="match status" value="1"/>
</dbReference>
<dbReference type="InterPro" id="IPR019787">
    <property type="entry name" value="Znf_PHD-finger"/>
</dbReference>
<dbReference type="GO" id="GO:0045893">
    <property type="term" value="P:positive regulation of DNA-templated transcription"/>
    <property type="evidence" value="ECO:0007669"/>
    <property type="project" value="TreeGrafter"/>
</dbReference>
<accession>A0AAD9YJM6</accession>
<dbReference type="GO" id="GO:0008270">
    <property type="term" value="F:zinc ion binding"/>
    <property type="evidence" value="ECO:0007669"/>
    <property type="project" value="UniProtKB-KW"/>
</dbReference>